<dbReference type="Pfam" id="PF00854">
    <property type="entry name" value="PTR2"/>
    <property type="match status" value="2"/>
</dbReference>
<dbReference type="NCBIfam" id="TIGR00924">
    <property type="entry name" value="yjdL_sub1_fam"/>
    <property type="match status" value="1"/>
</dbReference>
<proteinExistence type="inferred from homology"/>
<comment type="subcellular location">
    <subcellularLocation>
        <location evidence="1 7">Membrane</location>
        <topology evidence="1 7">Multi-pass membrane protein</topology>
    </subcellularLocation>
</comment>
<feature type="transmembrane region" description="Helical" evidence="9">
    <location>
        <begin position="202"/>
        <end position="223"/>
    </location>
</feature>
<evidence type="ECO:0000256" key="4">
    <source>
        <dbReference type="ARBA" id="ARBA00022856"/>
    </source>
</evidence>
<gene>
    <name evidence="10" type="ORF">Y958_11855</name>
</gene>
<feature type="transmembrane region" description="Helical" evidence="9">
    <location>
        <begin position="366"/>
        <end position="389"/>
    </location>
</feature>
<feature type="transmembrane region" description="Helical" evidence="9">
    <location>
        <begin position="284"/>
        <end position="301"/>
    </location>
</feature>
<dbReference type="EMBL" id="CP022110">
    <property type="protein sequence ID" value="ASG21442.1"/>
    <property type="molecule type" value="Genomic_DNA"/>
</dbReference>
<evidence type="ECO:0000256" key="3">
    <source>
        <dbReference type="ARBA" id="ARBA00022692"/>
    </source>
</evidence>
<reference evidence="10 11" key="1">
    <citation type="submission" date="2017-06" db="EMBL/GenBank/DDBJ databases">
        <title>Complete genome sequence of Nitrospirillum amazonense strain CBAmC, an endophytic nitrogen-fixing and plant growth-promoting bacterium, isolated from sugarcane.</title>
        <authorList>
            <person name="Schwab S."/>
            <person name="dos Santos Teixeira K.R."/>
            <person name="Simoes Araujo J.L."/>
            <person name="Soares Vidal M."/>
            <person name="Borges de Freitas H.R."/>
            <person name="Rivello Crivelaro A.L."/>
            <person name="Bueno de Camargo Nunes A."/>
            <person name="dos Santos C.M."/>
            <person name="Palmeira da Silva Rosa D."/>
            <person name="da Silva Padilha D."/>
            <person name="da Silva E."/>
            <person name="Araujo Terra L."/>
            <person name="Soares Mendes V."/>
            <person name="Farinelli L."/>
            <person name="Magalhaes Cruz L."/>
            <person name="Baldani J.I."/>
        </authorList>
    </citation>
    <scope>NUCLEOTIDE SEQUENCE [LARGE SCALE GENOMIC DNA]</scope>
    <source>
        <strain evidence="10 11">CBAmC</strain>
    </source>
</reference>
<keyword evidence="4" id="KW-0653">Protein transport</keyword>
<dbReference type="InterPro" id="IPR000109">
    <property type="entry name" value="POT_fam"/>
</dbReference>
<dbReference type="GO" id="GO:0016020">
    <property type="term" value="C:membrane"/>
    <property type="evidence" value="ECO:0007669"/>
    <property type="project" value="UniProtKB-SubCell"/>
</dbReference>
<dbReference type="InterPro" id="IPR036259">
    <property type="entry name" value="MFS_trans_sf"/>
</dbReference>
<dbReference type="SUPFAM" id="SSF103473">
    <property type="entry name" value="MFS general substrate transporter"/>
    <property type="match status" value="1"/>
</dbReference>
<feature type="transmembrane region" description="Helical" evidence="9">
    <location>
        <begin position="462"/>
        <end position="483"/>
    </location>
</feature>
<feature type="transmembrane region" description="Helical" evidence="9">
    <location>
        <begin position="436"/>
        <end position="456"/>
    </location>
</feature>
<feature type="transmembrane region" description="Helical" evidence="9">
    <location>
        <begin position="163"/>
        <end position="181"/>
    </location>
</feature>
<dbReference type="Proteomes" id="UP000197153">
    <property type="component" value="Chromosome 1"/>
</dbReference>
<evidence type="ECO:0000256" key="9">
    <source>
        <dbReference type="SAM" id="Phobius"/>
    </source>
</evidence>
<comment type="similarity">
    <text evidence="2 7">Belongs to the major facilitator superfamily. Proton-dependent oligopeptide transporter (POT/PTR) (TC 2.A.17) family.</text>
</comment>
<keyword evidence="6 9" id="KW-0472">Membrane</keyword>
<feature type="transmembrane region" description="Helical" evidence="9">
    <location>
        <begin position="137"/>
        <end position="157"/>
    </location>
</feature>
<evidence type="ECO:0000256" key="8">
    <source>
        <dbReference type="SAM" id="MobiDB-lite"/>
    </source>
</evidence>
<evidence type="ECO:0000313" key="10">
    <source>
        <dbReference type="EMBL" id="ASG21442.1"/>
    </source>
</evidence>
<sequence>MMDNRWAYPPRRLWGPTAKGQRGREWARPPRPGCRMSGRTRSAGGRGIGTNFSKDLGMQAQVTARVRHPVGFWFVFWGELAERACYYGMRTLLALYITSQLGFSDSDAATVIQIFMASCYALPLVGGVIADRWLGRYPTIIFFSFPYIFGQVVLGFASSPWMLYASLAMLAMGAGAIKPNVSPMMARMYQEQGKEALMDKAFSYFYVAINIGGFVTSYALPWVRDKAGYQVALMLPAALMTVALVVFAAGKRFYPQENAADRAAARAKAGQPAGGMTPEERTRLVRMLLGFPMILVFWMAYDQTATTWVFFARDYIDLNLWPFGFDLTPDQLQAVNPLMIILLTPIFNAFWGWVDRRRGSLTPARTKVFVGFGITGLSIAIMALAGLLATRDHPVSIWFMLVSNIVLGFGELCISMIGLQWAYMEAPARLKSSITAVFYLTVFAGDMVGGLYVQLYDRLSPFAYFGGQVALLVLAGAVFYSVALRRQRVLAVA</sequence>
<accession>A0A248JRT4</accession>
<dbReference type="KEGG" id="nao:Y958_11855"/>
<evidence type="ECO:0000313" key="11">
    <source>
        <dbReference type="Proteomes" id="UP000197153"/>
    </source>
</evidence>
<feature type="transmembrane region" description="Helical" evidence="9">
    <location>
        <begin position="229"/>
        <end position="249"/>
    </location>
</feature>
<name>A0A248JRT4_9PROT</name>
<dbReference type="PANTHER" id="PTHR11654">
    <property type="entry name" value="OLIGOPEPTIDE TRANSPORTER-RELATED"/>
    <property type="match status" value="1"/>
</dbReference>
<keyword evidence="7" id="KW-0813">Transport</keyword>
<organism evidence="10 11">
    <name type="scientific">Nitrospirillum viridazoti CBAmc</name>
    <dbReference type="NCBI Taxonomy" id="1441467"/>
    <lineage>
        <taxon>Bacteria</taxon>
        <taxon>Pseudomonadati</taxon>
        <taxon>Pseudomonadota</taxon>
        <taxon>Alphaproteobacteria</taxon>
        <taxon>Rhodospirillales</taxon>
        <taxon>Azospirillaceae</taxon>
        <taxon>Nitrospirillum</taxon>
        <taxon>Nitrospirillum viridazoti</taxon>
    </lineage>
</organism>
<dbReference type="PROSITE" id="PS01023">
    <property type="entry name" value="PTR2_2"/>
    <property type="match status" value="1"/>
</dbReference>
<keyword evidence="5 9" id="KW-1133">Transmembrane helix</keyword>
<evidence type="ECO:0008006" key="12">
    <source>
        <dbReference type="Google" id="ProtNLM"/>
    </source>
</evidence>
<feature type="transmembrane region" description="Helical" evidence="9">
    <location>
        <begin position="109"/>
        <end position="130"/>
    </location>
</feature>
<evidence type="ECO:0000256" key="5">
    <source>
        <dbReference type="ARBA" id="ARBA00022989"/>
    </source>
</evidence>
<dbReference type="GO" id="GO:1904680">
    <property type="term" value="F:peptide transmembrane transporter activity"/>
    <property type="evidence" value="ECO:0007669"/>
    <property type="project" value="InterPro"/>
</dbReference>
<feature type="transmembrane region" description="Helical" evidence="9">
    <location>
        <begin position="334"/>
        <end position="354"/>
    </location>
</feature>
<evidence type="ECO:0000256" key="1">
    <source>
        <dbReference type="ARBA" id="ARBA00004141"/>
    </source>
</evidence>
<feature type="region of interest" description="Disordered" evidence="8">
    <location>
        <begin position="17"/>
        <end position="42"/>
    </location>
</feature>
<keyword evidence="11" id="KW-1185">Reference proteome</keyword>
<keyword evidence="4" id="KW-0571">Peptide transport</keyword>
<protein>
    <recommendedName>
        <fullName evidence="12">MFS transporter</fullName>
    </recommendedName>
</protein>
<dbReference type="AlphaFoldDB" id="A0A248JRT4"/>
<evidence type="ECO:0000256" key="6">
    <source>
        <dbReference type="ARBA" id="ARBA00023136"/>
    </source>
</evidence>
<dbReference type="InterPro" id="IPR005279">
    <property type="entry name" value="Dipep/tripep_permease"/>
</dbReference>
<dbReference type="InterPro" id="IPR018456">
    <property type="entry name" value="PTR2_symporter_CS"/>
</dbReference>
<feature type="transmembrane region" description="Helical" evidence="9">
    <location>
        <begin position="395"/>
        <end position="424"/>
    </location>
</feature>
<evidence type="ECO:0000256" key="7">
    <source>
        <dbReference type="RuleBase" id="RU003755"/>
    </source>
</evidence>
<dbReference type="GO" id="GO:0006857">
    <property type="term" value="P:oligopeptide transport"/>
    <property type="evidence" value="ECO:0007669"/>
    <property type="project" value="InterPro"/>
</dbReference>
<dbReference type="Gene3D" id="1.20.1250.20">
    <property type="entry name" value="MFS general substrate transporter like domains"/>
    <property type="match status" value="2"/>
</dbReference>
<keyword evidence="3 7" id="KW-0812">Transmembrane</keyword>
<evidence type="ECO:0000256" key="2">
    <source>
        <dbReference type="ARBA" id="ARBA00005982"/>
    </source>
</evidence>